<evidence type="ECO:0000313" key="2">
    <source>
        <dbReference type="Proteomes" id="UP001215598"/>
    </source>
</evidence>
<organism evidence="1 2">
    <name type="scientific">Mycena metata</name>
    <dbReference type="NCBI Taxonomy" id="1033252"/>
    <lineage>
        <taxon>Eukaryota</taxon>
        <taxon>Fungi</taxon>
        <taxon>Dikarya</taxon>
        <taxon>Basidiomycota</taxon>
        <taxon>Agaricomycotina</taxon>
        <taxon>Agaricomycetes</taxon>
        <taxon>Agaricomycetidae</taxon>
        <taxon>Agaricales</taxon>
        <taxon>Marasmiineae</taxon>
        <taxon>Mycenaceae</taxon>
        <taxon>Mycena</taxon>
    </lineage>
</organism>
<dbReference type="InterPro" id="IPR011009">
    <property type="entry name" value="Kinase-like_dom_sf"/>
</dbReference>
<reference evidence="1" key="1">
    <citation type="submission" date="2023-03" db="EMBL/GenBank/DDBJ databases">
        <title>Massive genome expansion in bonnet fungi (Mycena s.s.) driven by repeated elements and novel gene families across ecological guilds.</title>
        <authorList>
            <consortium name="Lawrence Berkeley National Laboratory"/>
            <person name="Harder C.B."/>
            <person name="Miyauchi S."/>
            <person name="Viragh M."/>
            <person name="Kuo A."/>
            <person name="Thoen E."/>
            <person name="Andreopoulos B."/>
            <person name="Lu D."/>
            <person name="Skrede I."/>
            <person name="Drula E."/>
            <person name="Henrissat B."/>
            <person name="Morin E."/>
            <person name="Kohler A."/>
            <person name="Barry K."/>
            <person name="LaButti K."/>
            <person name="Morin E."/>
            <person name="Salamov A."/>
            <person name="Lipzen A."/>
            <person name="Mereny Z."/>
            <person name="Hegedus B."/>
            <person name="Baldrian P."/>
            <person name="Stursova M."/>
            <person name="Weitz H."/>
            <person name="Taylor A."/>
            <person name="Grigoriev I.V."/>
            <person name="Nagy L.G."/>
            <person name="Martin F."/>
            <person name="Kauserud H."/>
        </authorList>
    </citation>
    <scope>NUCLEOTIDE SEQUENCE</scope>
    <source>
        <strain evidence="1">CBHHK182m</strain>
    </source>
</reference>
<keyword evidence="2" id="KW-1185">Reference proteome</keyword>
<comment type="caution">
    <text evidence="1">The sequence shown here is derived from an EMBL/GenBank/DDBJ whole genome shotgun (WGS) entry which is preliminary data.</text>
</comment>
<name>A0AAD7JS17_9AGAR</name>
<dbReference type="EMBL" id="JARKIB010000016">
    <property type="protein sequence ID" value="KAJ7770714.1"/>
    <property type="molecule type" value="Genomic_DNA"/>
</dbReference>
<dbReference type="Gene3D" id="1.10.510.10">
    <property type="entry name" value="Transferase(Phosphotransferase) domain 1"/>
    <property type="match status" value="1"/>
</dbReference>
<evidence type="ECO:0000313" key="1">
    <source>
        <dbReference type="EMBL" id="KAJ7770714.1"/>
    </source>
</evidence>
<sequence length="446" mass="48456">MEDLPSPSQCASDPRRLFEHSGTLAGRPFGRGGLPTALFDGHLAGLVDDLDDLKTAVPEPSPAMVSWALQYLQVAVGFDSKEAVMEAKLRPLLDHILPDAQWQQSIQGGKPEAHARGGIFELKNESGIGGDPQAQSIADYEKLIADPTTMWGKLKNKSCLPTVLITQAGPLLDVSVAVCAGEVLVDHLFNISLRYKPFGLADQVKTVARLATCLKKTLDGLSRYYTNLLETTAAADMTTSDAIITTSALHLPAPVGKPVDPTDPTDREANMHHAVFVALGRGVTQKIPKDEVVIKFTESYNADAHRALAELGLAPKLHFHGHVRGGLQMIVMEKVVGCTAFAHVSKHGALPRRVYHDISRAITTLHSLDLVFGDLRLPNIMIREQEANGRVALLVDFDWAAVEREGLYPATIAKTGEWALGVAPNGPMLQEHDLYCLERLDQKCNL</sequence>
<accession>A0AAD7JS17</accession>
<proteinExistence type="predicted"/>
<dbReference type="Proteomes" id="UP001215598">
    <property type="component" value="Unassembled WGS sequence"/>
</dbReference>
<dbReference type="SUPFAM" id="SSF56112">
    <property type="entry name" value="Protein kinase-like (PK-like)"/>
    <property type="match status" value="1"/>
</dbReference>
<dbReference type="Pfam" id="PF06293">
    <property type="entry name" value="Kdo"/>
    <property type="match status" value="1"/>
</dbReference>
<protein>
    <recommendedName>
        <fullName evidence="3">Protein kinase domain-containing protein</fullName>
    </recommendedName>
</protein>
<gene>
    <name evidence="1" type="ORF">B0H16DRAFT_1306652</name>
</gene>
<evidence type="ECO:0008006" key="3">
    <source>
        <dbReference type="Google" id="ProtNLM"/>
    </source>
</evidence>
<dbReference type="AlphaFoldDB" id="A0AAD7JS17"/>